<evidence type="ECO:0000313" key="3">
    <source>
        <dbReference type="Proteomes" id="UP000199602"/>
    </source>
</evidence>
<dbReference type="STRING" id="206665.SAMN04488516_10246"/>
<gene>
    <name evidence="2" type="ORF">SAMN04488516_10246</name>
</gene>
<feature type="domain" description="tRNA(Ile)-lysidine/2-thiocytidine synthase N-terminal" evidence="1">
    <location>
        <begin position="34"/>
        <end position="217"/>
    </location>
</feature>
<protein>
    <submittedName>
        <fullName evidence="2">PP-loop family protein</fullName>
    </submittedName>
</protein>
<evidence type="ECO:0000259" key="1">
    <source>
        <dbReference type="Pfam" id="PF01171"/>
    </source>
</evidence>
<dbReference type="InterPro" id="IPR014729">
    <property type="entry name" value="Rossmann-like_a/b/a_fold"/>
</dbReference>
<dbReference type="Gene3D" id="3.40.50.620">
    <property type="entry name" value="HUPs"/>
    <property type="match status" value="1"/>
</dbReference>
<dbReference type="RefSeq" id="WP_092063005.1">
    <property type="nucleotide sequence ID" value="NZ_FNIN01000002.1"/>
</dbReference>
<dbReference type="PANTHER" id="PTHR43686">
    <property type="entry name" value="SULFURTRANSFERASE-RELATED"/>
    <property type="match status" value="1"/>
</dbReference>
<proteinExistence type="predicted"/>
<name>A0A1H0B5I6_9BACT</name>
<keyword evidence="3" id="KW-1185">Reference proteome</keyword>
<reference evidence="2 3" key="1">
    <citation type="submission" date="2016-10" db="EMBL/GenBank/DDBJ databases">
        <authorList>
            <person name="de Groot N.N."/>
        </authorList>
    </citation>
    <scope>NUCLEOTIDE SEQUENCE [LARGE SCALE GENOMIC DNA]</scope>
    <source>
        <strain evidence="2 3">DSM 15269</strain>
    </source>
</reference>
<dbReference type="PANTHER" id="PTHR43686:SF1">
    <property type="entry name" value="AMINOTRAN_5 DOMAIN-CONTAINING PROTEIN"/>
    <property type="match status" value="1"/>
</dbReference>
<organism evidence="2 3">
    <name type="scientific">Desulfonauticus submarinus</name>
    <dbReference type="NCBI Taxonomy" id="206665"/>
    <lineage>
        <taxon>Bacteria</taxon>
        <taxon>Pseudomonadati</taxon>
        <taxon>Thermodesulfobacteriota</taxon>
        <taxon>Desulfovibrionia</taxon>
        <taxon>Desulfovibrionales</taxon>
        <taxon>Desulfonauticaceae</taxon>
        <taxon>Desulfonauticus</taxon>
    </lineage>
</organism>
<dbReference type="Pfam" id="PF01171">
    <property type="entry name" value="ATP_bind_3"/>
    <property type="match status" value="1"/>
</dbReference>
<sequence>MGRFKKLHFSQKQVIGLCGKLMQSQNMLYEGARVGVALSGGVDSWVLIKTLIIRRKIVPFNFELMILHLNPGFSPTNHKPLLNWLNHNQVAAHIEITDIGPKAHSQENLKKSPCFLCAWERRKKLFELCNKYKLSHLAFGHILDDLVTNFFMNLVQNGRVDGLQAKESFFNGKLTVIRPLLAIDKKTIVQAAKKWKLPIWENPCPSANTTKRSYFKHILSTIAPEKRLVKNIFRGIRRWQLDF</sequence>
<dbReference type="EMBL" id="FNIN01000002">
    <property type="protein sequence ID" value="SDN40917.1"/>
    <property type="molecule type" value="Genomic_DNA"/>
</dbReference>
<accession>A0A1H0B5I6</accession>
<evidence type="ECO:0000313" key="2">
    <source>
        <dbReference type="EMBL" id="SDN40917.1"/>
    </source>
</evidence>
<dbReference type="Proteomes" id="UP000199602">
    <property type="component" value="Unassembled WGS sequence"/>
</dbReference>
<dbReference type="SUPFAM" id="SSF52402">
    <property type="entry name" value="Adenine nucleotide alpha hydrolases-like"/>
    <property type="match status" value="1"/>
</dbReference>
<dbReference type="InterPro" id="IPR011063">
    <property type="entry name" value="TilS/TtcA_N"/>
</dbReference>
<dbReference type="AlphaFoldDB" id="A0A1H0B5I6"/>
<dbReference type="OrthoDB" id="9801054at2"/>